<evidence type="ECO:0000313" key="5">
    <source>
        <dbReference type="Proteomes" id="UP000789739"/>
    </source>
</evidence>
<dbReference type="InterPro" id="IPR051248">
    <property type="entry name" value="UPF0507/Ank_repeat_27"/>
</dbReference>
<dbReference type="GO" id="GO:0005085">
    <property type="term" value="F:guanyl-nucleotide exchange factor activity"/>
    <property type="evidence" value="ECO:0007669"/>
    <property type="project" value="TreeGrafter"/>
</dbReference>
<dbReference type="PANTHER" id="PTHR24170">
    <property type="entry name" value="ANKYRIN REPEAT DOMAIN-CONTAINING PROTEIN 27"/>
    <property type="match status" value="1"/>
</dbReference>
<proteinExistence type="inferred from homology"/>
<feature type="region of interest" description="Disordered" evidence="2">
    <location>
        <begin position="508"/>
        <end position="595"/>
    </location>
</feature>
<feature type="compositionally biased region" description="Low complexity" evidence="2">
    <location>
        <begin position="36"/>
        <end position="45"/>
    </location>
</feature>
<dbReference type="GO" id="GO:0045022">
    <property type="term" value="P:early endosome to late endosome transport"/>
    <property type="evidence" value="ECO:0007669"/>
    <property type="project" value="TreeGrafter"/>
</dbReference>
<dbReference type="InterPro" id="IPR037191">
    <property type="entry name" value="VPS9_dom_sf"/>
</dbReference>
<organism evidence="4 5">
    <name type="scientific">Paraglomus brasilianum</name>
    <dbReference type="NCBI Taxonomy" id="144538"/>
    <lineage>
        <taxon>Eukaryota</taxon>
        <taxon>Fungi</taxon>
        <taxon>Fungi incertae sedis</taxon>
        <taxon>Mucoromycota</taxon>
        <taxon>Glomeromycotina</taxon>
        <taxon>Glomeromycetes</taxon>
        <taxon>Paraglomerales</taxon>
        <taxon>Paraglomeraceae</taxon>
        <taxon>Paraglomus</taxon>
    </lineage>
</organism>
<keyword evidence="5" id="KW-1185">Reference proteome</keyword>
<dbReference type="GO" id="GO:0005886">
    <property type="term" value="C:plasma membrane"/>
    <property type="evidence" value="ECO:0007669"/>
    <property type="project" value="TreeGrafter"/>
</dbReference>
<feature type="compositionally biased region" description="Low complexity" evidence="2">
    <location>
        <begin position="508"/>
        <end position="530"/>
    </location>
</feature>
<feature type="region of interest" description="Disordered" evidence="2">
    <location>
        <begin position="610"/>
        <end position="634"/>
    </location>
</feature>
<accession>A0A9N8WCJ2</accession>
<dbReference type="PROSITE" id="PS51205">
    <property type="entry name" value="VPS9"/>
    <property type="match status" value="1"/>
</dbReference>
<feature type="compositionally biased region" description="Polar residues" evidence="2">
    <location>
        <begin position="612"/>
        <end position="621"/>
    </location>
</feature>
<sequence length="778" mass="86180">MKLSKFFVSPKKLRSKTNSNHNSSNTSPQLLTPRRFPSQFSTSPTTSASLTFPNFADNSSQKFFYSSPNSSNQSLSEAKDDDDLDENIFYTILRKDYPKIFHRVAVICVPHSRSIVGLKMSRSFIETHSLTPSPYFTGQYHSINGKIVSIERNVIKSISGFKEHRTIRIMGEELVYNESYKSIQVLIIERPLEGEGMATESTSPTIPSERNHETDLLFLQSFPENENAIGELAHMVTEFNETYVYVRGYSYYAVDRIMQILNKAVTAFLKANQTLASVCRLQHELDQFLELLENVIMAELHQKIFTDALCPIYNSHDSYLESIMHAYFRARLTLKDYGICNRLQNMPEESLNTACEILSCLDEDDNREDGLQYGLGISAEPRSKLVPAKTPLEKLICAKKAIQEVANVADTFLNQLTSGLSFDEGAERSSITTDDFIPLMAYVIVNTRIRKLGSVLFYMQTFRLSKVERSELSFALTTLRASTEFLKSDPLSLHDAVSIASSISSLASSHSSFKPSNSNRARSRSTSLSTPPTPVSTHGVYTQNPHSRSSSLTSGLPSTSRDRSPARSVNSVSSSTQQNHKVGSTTPNVHTPGQALNRSLSQSEDLGLDYSLANSPLSSTPEEGHPVLSRRTRRASVTPGLVIKPQILIVHSRPSTGRRSIDSDRTSLSDTVANDNAIPKSTTISSSLPMEPAIAPLPVIRSPSRSSTTAQRTYHRNSVHVPEIIAVIPRSPPTSKTIKPALDLSPPSSEIMGDFLSSLQNIDGNVSGSPHGEIMQRW</sequence>
<dbReference type="GO" id="GO:0097422">
    <property type="term" value="C:tubular endosome"/>
    <property type="evidence" value="ECO:0007669"/>
    <property type="project" value="TreeGrafter"/>
</dbReference>
<dbReference type="Gene3D" id="1.20.1050.80">
    <property type="entry name" value="VPS9 domain"/>
    <property type="match status" value="1"/>
</dbReference>
<comment type="similarity">
    <text evidence="1">Belongs to the UPF0507 family.</text>
</comment>
<dbReference type="InterPro" id="IPR003123">
    <property type="entry name" value="VPS9"/>
</dbReference>
<evidence type="ECO:0000259" key="3">
    <source>
        <dbReference type="PROSITE" id="PS51205"/>
    </source>
</evidence>
<feature type="compositionally biased region" description="Low complexity" evidence="2">
    <location>
        <begin position="17"/>
        <end position="27"/>
    </location>
</feature>
<feature type="compositionally biased region" description="Low complexity" evidence="2">
    <location>
        <begin position="568"/>
        <end position="579"/>
    </location>
</feature>
<dbReference type="PANTHER" id="PTHR24170:SF1">
    <property type="entry name" value="DOMAIN PROTEIN, PUTATIVE (AFU_ORTHOLOGUE AFUA_1G09870)-RELATED"/>
    <property type="match status" value="1"/>
</dbReference>
<dbReference type="GO" id="GO:0000149">
    <property type="term" value="F:SNARE binding"/>
    <property type="evidence" value="ECO:0007669"/>
    <property type="project" value="TreeGrafter"/>
</dbReference>
<dbReference type="GO" id="GO:0030133">
    <property type="term" value="C:transport vesicle"/>
    <property type="evidence" value="ECO:0007669"/>
    <property type="project" value="TreeGrafter"/>
</dbReference>
<dbReference type="GO" id="GO:0005769">
    <property type="term" value="C:early endosome"/>
    <property type="evidence" value="ECO:0007669"/>
    <property type="project" value="TreeGrafter"/>
</dbReference>
<dbReference type="SUPFAM" id="SSF109993">
    <property type="entry name" value="VPS9 domain"/>
    <property type="match status" value="1"/>
</dbReference>
<feature type="domain" description="VPS9" evidence="3">
    <location>
        <begin position="314"/>
        <end position="495"/>
    </location>
</feature>
<dbReference type="Proteomes" id="UP000789739">
    <property type="component" value="Unassembled WGS sequence"/>
</dbReference>
<dbReference type="AlphaFoldDB" id="A0A9N8WCJ2"/>
<evidence type="ECO:0000256" key="1">
    <source>
        <dbReference type="ARBA" id="ARBA00007428"/>
    </source>
</evidence>
<protein>
    <submittedName>
        <fullName evidence="4">9676_t:CDS:1</fullName>
    </submittedName>
</protein>
<feature type="region of interest" description="Disordered" evidence="2">
    <location>
        <begin position="1"/>
        <end position="45"/>
    </location>
</feature>
<name>A0A9N8WCJ2_9GLOM</name>
<feature type="compositionally biased region" description="Low complexity" evidence="2">
    <location>
        <begin position="547"/>
        <end position="559"/>
    </location>
</feature>
<reference evidence="4" key="1">
    <citation type="submission" date="2021-06" db="EMBL/GenBank/DDBJ databases">
        <authorList>
            <person name="Kallberg Y."/>
            <person name="Tangrot J."/>
            <person name="Rosling A."/>
        </authorList>
    </citation>
    <scope>NUCLEOTIDE SEQUENCE</scope>
    <source>
        <strain evidence="4">BR232B</strain>
    </source>
</reference>
<dbReference type="GO" id="GO:0005770">
    <property type="term" value="C:late endosome"/>
    <property type="evidence" value="ECO:0007669"/>
    <property type="project" value="TreeGrafter"/>
</dbReference>
<dbReference type="EMBL" id="CAJVPI010000099">
    <property type="protein sequence ID" value="CAG8479694.1"/>
    <property type="molecule type" value="Genomic_DNA"/>
</dbReference>
<evidence type="ECO:0000313" key="4">
    <source>
        <dbReference type="EMBL" id="CAG8479694.1"/>
    </source>
</evidence>
<evidence type="ECO:0000256" key="2">
    <source>
        <dbReference type="SAM" id="MobiDB-lite"/>
    </source>
</evidence>
<gene>
    <name evidence="4" type="ORF">PBRASI_LOCUS1509</name>
</gene>
<dbReference type="OrthoDB" id="411646at2759"/>
<feature type="compositionally biased region" description="Polar residues" evidence="2">
    <location>
        <begin position="580"/>
        <end position="595"/>
    </location>
</feature>
<comment type="caution">
    <text evidence="4">The sequence shown here is derived from an EMBL/GenBank/DDBJ whole genome shotgun (WGS) entry which is preliminary data.</text>
</comment>
<dbReference type="Pfam" id="PF02204">
    <property type="entry name" value="VPS9"/>
    <property type="match status" value="1"/>
</dbReference>